<feature type="compositionally biased region" description="Basic and acidic residues" evidence="1">
    <location>
        <begin position="2579"/>
        <end position="2591"/>
    </location>
</feature>
<feature type="compositionally biased region" description="Basic and acidic residues" evidence="1">
    <location>
        <begin position="2133"/>
        <end position="2144"/>
    </location>
</feature>
<proteinExistence type="predicted"/>
<sequence length="2664" mass="282935">PVSIRAVWVRGARGFRYAGGELSIDGTDVSRPTLRTLREVVEAQTAVDAEADAEAAGCRCETFEDAEAAGRLVPLVCIMCAVPAERFDARYGWGAEVTRNRDLAGWEAGDTGAYLPEDVRGGHQGRRVALYVEAAFEGLTLADVVPAEVRREVERRAETPGMPEPSEVGACRVKVEGAFEDECEFLGRLYRVGDRRHGDDVCPAHAAARVGVPVAALPVLALDAEERTYLADLVADRACLVRFRAAEAWCEAQFEADDAREIPYAFETWAEDHHQDGADMLHTFRAWLAATGQADAAAYAWAAAPSAPAGADDREAECRQLGEDLARRYPPVYGPHAMVAAPVVVELEPGYESVVVLGAEFRVLTHGADRVRAFVPGVGSAFAGGLTGARRTAVMSTVLCAATLWPLEVVGQHPRTDVDCWQCEPGPAWGRHTARKVMVRPVGSKAQFPLCLGHFGNMVLPVAELLAANAAAGRTHAQWPPFQDNYAHPLIWDAVAAGGQLAAIAETVRDGLALVVERLAAEKAAKSAKKGAKRARAAAPIAEQAPAEAPKVTEAGPTRQVGAEVLTSKFTGTEFELTGKLGTFTGRTADAVWAQYREAHTAAREAAADLAEAEDARTLKAAEHRAVLLTEGGRSAETGPVWVSCDHGDGSAPGIVTPDGGGGRCNTRAEAWALFAWHAAGQVGTFAAWQAGEIQGEPVVPDAREQLRAGVEEWKLPVDATGRPVQVGHLAVQDFYEQTHARRVVRIYRCGTWQAEMVSEDDGSTFTESCNRLRLVTREAVAALVRVKVEAHGHEGRVIESIAGGKRGQFRVICGCKDWFEVVEPGRSRAIAWRRSEEQAREVFAEHAAAAPIEQHIDSDTEQAESDNNEEVPAVAVQTQDRAALAAEIAEALARLTADLDALVPAAVGADVPAPNQPAAGGPVAAEAPADTEPGVEWTEHADHWSGLVTLADGERLNGYRAKVGARGLLEVWHGAEVVDIAGADDWEAADEIATEHAEQRRTERQAEPMPAVTPARQHDSAAVAQSVSSVLDAAPAPAAPAAPVAQDGEPVWLLAGAKAKKRHRQGADGLGLCDFAREAGFTLVATADQVAATRECSACRKAAKGDQGGDAGGPEGGTPRTPAAPAGGAPAAPAAPSRPGAEQTAAASTTAPVPTGAAPAADTLFVAAPAAGPTVTVDGVELPAMVEHTTKNADGSTETTGGWKWLAKSWCTAPGCGWTFSDPSQPAVRLAARNHRQAAAEAEERRVTDACRPLLAGGKATGAAGIAYHWHGHMQPGKPETIAYSIGRANSGYSGAGMFSGTKAECLAWIHTEEAVRAAANVSEGHAEERAAAWAWLGEDDPQRTMPAFQPRARALPWHVRAAKAALIAAGWIDKDQHADVATGVRVAAAKGGPAGAVTVSYELAGRAAPEPGTHGVTMVANACEEIAAALRAAGWQGVSVGTGTVSAHLPAPQQPQTTARLVPRQWPTTAGTVTFPDWPDLGECVVNYVAPRFGDAAYFAQDGEGTNLPGSWETEEQAAEALAAWYGLPLPVAIVRGGGSAGCESDPAPHAPAGDAEPEDDGDQDDQAAPVEADTDPVLVFIAHRFGGRARREVLWQVTRAQAKAICSDGRSASSSYMLCWTAEAGQQGKDWEYVRDRGQQRELLAELDITPTGSAALEATGPQAVPAAEAAPKRAASSGRRVTLKDAGPIIRAYWGAQRSGQWLPVERTGTGFRVLDESGAELATPGDEAGVRFEVRRHFIAKESAPAAPAAPVTSRTEYTLPALAEGGCQPRILELGPDRWRVLCACSGIIARSHANDDDQAHPTQAAALRVARLHRQRLTGRCVWERTACNGAEPITRDDVAALRAESEWVGERMREAMAEGADFRPWLAHAERAREVLAMAQRGGGDGGNGGGGRGPDGDDQGDDHGPADGAEQDAPAAGPGNTDDDQDPGESHVDTWHPRDTLPGWLHVSEGAAGSWWAECTRHAARHTIGKAEDERDAVDLAHEHASVAHPEPGEELTGQQVERARSYGWTAAEVAILDAASRASGGEGVIEDANGFYLDDGWNQTPPNVRGDRVVALLVRGFLHMYAEQGGRRYLGLSHAGREALALWYRARRAGHVEHAPKGAEQSADPARVKAYRMLKDAPEARERRRVDRATRAQLKAADNGGQEQSGELAPELAALLADGERIDHAGARAWLVTLPGGEGYHVRMSAVGTDITFHVRERNGDGDQVGTAGWWLPALELIRQHAAAHAPAEPEAEQQPAGPAPELGWTLEHLACPVTLHQVGARWLRVECAECTDGEGLGEHADQDDAEHAARVHAWEQHEQPIRAAMREMREAEARQAVGKAFTVELLAVLAAAADTGAGSVTLDGGTYRLIPAGTSYAKADRLKGRRVRARLVELLTRSGYLYALPDGTEGPLKATEDGALAVAALAAADLPERWQAGQEPEALPLVPGGVAEAARRKEQARQAEELRQQSAETREWLRQAAERVEQEWQRERAEQARREAAKAKRRAAAEAAERGDHIELTTGTLTRPDPYVLDEWVMPVTTAGGREYTIERTGEVRGRFMVRDRAGAMVDRADSYETAKAAVRKDAADHGERPDQDTTAPAGCGLPDGYAVEEYPGLRDGFTHRITLRGHLVGLRRSAAAAAIEAWRHHNSGGTPYAQAADDGAPHAA</sequence>
<evidence type="ECO:0000313" key="2">
    <source>
        <dbReference type="EMBL" id="RPE26577.1"/>
    </source>
</evidence>
<protein>
    <submittedName>
        <fullName evidence="2">Uncharacterized protein</fullName>
    </submittedName>
</protein>
<feature type="non-terminal residue" evidence="2">
    <location>
        <position position="1"/>
    </location>
</feature>
<organism evidence="2 3">
    <name type="scientific">Kitasatospora cineracea</name>
    <dbReference type="NCBI Taxonomy" id="88074"/>
    <lineage>
        <taxon>Bacteria</taxon>
        <taxon>Bacillati</taxon>
        <taxon>Actinomycetota</taxon>
        <taxon>Actinomycetes</taxon>
        <taxon>Kitasatosporales</taxon>
        <taxon>Streptomycetaceae</taxon>
        <taxon>Kitasatospora</taxon>
    </lineage>
</organism>
<feature type="region of interest" description="Disordered" evidence="1">
    <location>
        <begin position="1101"/>
        <end position="1155"/>
    </location>
</feature>
<feature type="region of interest" description="Disordered" evidence="1">
    <location>
        <begin position="2133"/>
        <end position="2161"/>
    </location>
</feature>
<evidence type="ECO:0000313" key="3">
    <source>
        <dbReference type="Proteomes" id="UP000266906"/>
    </source>
</evidence>
<feature type="region of interest" description="Disordered" evidence="1">
    <location>
        <begin position="2236"/>
        <end position="2256"/>
    </location>
</feature>
<feature type="compositionally biased region" description="Gly residues" evidence="1">
    <location>
        <begin position="1889"/>
        <end position="1902"/>
    </location>
</feature>
<feature type="compositionally biased region" description="Low complexity" evidence="1">
    <location>
        <begin position="1548"/>
        <end position="1557"/>
    </location>
</feature>
<accession>A0A3N4RE05</accession>
<feature type="compositionally biased region" description="Basic and acidic residues" evidence="1">
    <location>
        <begin position="1937"/>
        <end position="1946"/>
    </location>
</feature>
<dbReference type="Proteomes" id="UP000266906">
    <property type="component" value="Unassembled WGS sequence"/>
</dbReference>
<gene>
    <name evidence="2" type="ORF">EDD38_7638</name>
</gene>
<evidence type="ECO:0000256" key="1">
    <source>
        <dbReference type="SAM" id="MobiDB-lite"/>
    </source>
</evidence>
<dbReference type="EMBL" id="RKQG01000006">
    <property type="protein sequence ID" value="RPE26577.1"/>
    <property type="molecule type" value="Genomic_DNA"/>
</dbReference>
<feature type="region of interest" description="Disordered" evidence="1">
    <location>
        <begin position="1541"/>
        <end position="1576"/>
    </location>
</feature>
<feature type="region of interest" description="Disordered" evidence="1">
    <location>
        <begin position="1888"/>
        <end position="1946"/>
    </location>
</feature>
<name>A0A3N4RE05_9ACTN</name>
<feature type="compositionally biased region" description="Low complexity" evidence="1">
    <location>
        <begin position="1118"/>
        <end position="1155"/>
    </location>
</feature>
<feature type="region of interest" description="Disordered" evidence="1">
    <location>
        <begin position="2579"/>
        <end position="2602"/>
    </location>
</feature>
<feature type="region of interest" description="Disordered" evidence="1">
    <location>
        <begin position="2490"/>
        <end position="2510"/>
    </location>
</feature>
<comment type="caution">
    <text evidence="2">The sequence shown here is derived from an EMBL/GenBank/DDBJ whole genome shotgun (WGS) entry which is preliminary data.</text>
</comment>
<reference evidence="2 3" key="1">
    <citation type="submission" date="2018-11" db="EMBL/GenBank/DDBJ databases">
        <title>Sequencing the genomes of 1000 actinobacteria strains.</title>
        <authorList>
            <person name="Klenk H.-P."/>
        </authorList>
    </citation>
    <scope>NUCLEOTIDE SEQUENCE [LARGE SCALE GENOMIC DNA]</scope>
    <source>
        <strain evidence="2 3">DSM 44781</strain>
    </source>
</reference>
<keyword evidence="3" id="KW-1185">Reference proteome</keyword>
<feature type="compositionally biased region" description="Acidic residues" evidence="1">
    <location>
        <begin position="1558"/>
        <end position="1568"/>
    </location>
</feature>
<feature type="compositionally biased region" description="Gly residues" evidence="1">
    <location>
        <begin position="1107"/>
        <end position="1117"/>
    </location>
</feature>